<feature type="region of interest" description="Disordered" evidence="1">
    <location>
        <begin position="1"/>
        <end position="23"/>
    </location>
</feature>
<reference evidence="3" key="1">
    <citation type="journal article" date="2019" name="Int. J. Syst. Evol. Microbiol.">
        <title>The Global Catalogue of Microorganisms (GCM) 10K type strain sequencing project: providing services to taxonomists for standard genome sequencing and annotation.</title>
        <authorList>
            <consortium name="The Broad Institute Genomics Platform"/>
            <consortium name="The Broad Institute Genome Sequencing Center for Infectious Disease"/>
            <person name="Wu L."/>
            <person name="Ma J."/>
        </authorList>
    </citation>
    <scope>NUCLEOTIDE SEQUENCE [LARGE SCALE GENOMIC DNA]</scope>
    <source>
        <strain evidence="3">JCM 17986</strain>
    </source>
</reference>
<accession>A0ABP9HYV4</accession>
<organism evidence="2 3">
    <name type="scientific">Yinghuangia aomiensis</name>
    <dbReference type="NCBI Taxonomy" id="676205"/>
    <lineage>
        <taxon>Bacteria</taxon>
        <taxon>Bacillati</taxon>
        <taxon>Actinomycetota</taxon>
        <taxon>Actinomycetes</taxon>
        <taxon>Kitasatosporales</taxon>
        <taxon>Streptomycetaceae</taxon>
        <taxon>Yinghuangia</taxon>
    </lineage>
</organism>
<name>A0ABP9HYV4_9ACTN</name>
<evidence type="ECO:0000313" key="3">
    <source>
        <dbReference type="Proteomes" id="UP001500466"/>
    </source>
</evidence>
<protein>
    <submittedName>
        <fullName evidence="2">Uncharacterized protein</fullName>
    </submittedName>
</protein>
<keyword evidence="3" id="KW-1185">Reference proteome</keyword>
<evidence type="ECO:0000313" key="2">
    <source>
        <dbReference type="EMBL" id="GAA4982674.1"/>
    </source>
</evidence>
<evidence type="ECO:0000256" key="1">
    <source>
        <dbReference type="SAM" id="MobiDB-lite"/>
    </source>
</evidence>
<dbReference type="EMBL" id="BAABHS010000025">
    <property type="protein sequence ID" value="GAA4982674.1"/>
    <property type="molecule type" value="Genomic_DNA"/>
</dbReference>
<dbReference type="Proteomes" id="UP001500466">
    <property type="component" value="Unassembled WGS sequence"/>
</dbReference>
<sequence>MPSSAGRGVSAAPRVPVCADHRQPGVRCPGGRYSPTVDDAVVRLQAVGNTETVKTVKRSAAAVGAGETVWGRSTACRRFGRDPRVGRR</sequence>
<comment type="caution">
    <text evidence="2">The sequence shown here is derived from an EMBL/GenBank/DDBJ whole genome shotgun (WGS) entry which is preliminary data.</text>
</comment>
<proteinExistence type="predicted"/>
<gene>
    <name evidence="2" type="ORF">GCM10023205_60230</name>
</gene>